<evidence type="ECO:0000259" key="2">
    <source>
        <dbReference type="SMART" id="SM00587"/>
    </source>
</evidence>
<reference evidence="3 4" key="2">
    <citation type="submission" date="2019-01" db="EMBL/GenBank/DDBJ databases">
        <title>The decoding of complex shrimp genome reveals the adaptation for benthos swimmer, frequently molting mechanism and breeding impact on genome.</title>
        <authorList>
            <person name="Sun Y."/>
            <person name="Gao Y."/>
            <person name="Yu Y."/>
        </authorList>
    </citation>
    <scope>NUCLEOTIDE SEQUENCE [LARGE SCALE GENOMIC DNA]</scope>
    <source>
        <tissue evidence="3">Muscle</tissue>
    </source>
</reference>
<organism evidence="3 4">
    <name type="scientific">Penaeus vannamei</name>
    <name type="common">Whiteleg shrimp</name>
    <name type="synonym">Litopenaeus vannamei</name>
    <dbReference type="NCBI Taxonomy" id="6689"/>
    <lineage>
        <taxon>Eukaryota</taxon>
        <taxon>Metazoa</taxon>
        <taxon>Ecdysozoa</taxon>
        <taxon>Arthropoda</taxon>
        <taxon>Crustacea</taxon>
        <taxon>Multicrustacea</taxon>
        <taxon>Malacostraca</taxon>
        <taxon>Eumalacostraca</taxon>
        <taxon>Eucarida</taxon>
        <taxon>Decapoda</taxon>
        <taxon>Dendrobranchiata</taxon>
        <taxon>Penaeoidea</taxon>
        <taxon>Penaeidae</taxon>
        <taxon>Penaeus</taxon>
    </lineage>
</organism>
<accession>A0A3R7MCG4</accession>
<dbReference type="Proteomes" id="UP000283509">
    <property type="component" value="Unassembled WGS sequence"/>
</dbReference>
<dbReference type="InterPro" id="IPR004119">
    <property type="entry name" value="EcKL"/>
</dbReference>
<protein>
    <recommendedName>
        <fullName evidence="2">CHK kinase-like domain-containing protein</fullName>
    </recommendedName>
</protein>
<dbReference type="PANTHER" id="PTHR11012:SF30">
    <property type="entry name" value="PROTEIN KINASE-LIKE DOMAIN-CONTAINING"/>
    <property type="match status" value="1"/>
</dbReference>
<dbReference type="PANTHER" id="PTHR11012">
    <property type="entry name" value="PROTEIN KINASE-LIKE DOMAIN-CONTAINING"/>
    <property type="match status" value="1"/>
</dbReference>
<evidence type="ECO:0000313" key="3">
    <source>
        <dbReference type="EMBL" id="ROT72843.1"/>
    </source>
</evidence>
<feature type="domain" description="CHK kinase-like" evidence="2">
    <location>
        <begin position="159"/>
        <end position="356"/>
    </location>
</feature>
<dbReference type="EMBL" id="QCYY01002102">
    <property type="protein sequence ID" value="ROT72843.1"/>
    <property type="molecule type" value="Genomic_DNA"/>
</dbReference>
<reference evidence="3 4" key="1">
    <citation type="submission" date="2018-04" db="EMBL/GenBank/DDBJ databases">
        <authorList>
            <person name="Zhang X."/>
            <person name="Yuan J."/>
            <person name="Li F."/>
            <person name="Xiang J."/>
        </authorList>
    </citation>
    <scope>NUCLEOTIDE SEQUENCE [LARGE SCALE GENOMIC DNA]</scope>
    <source>
        <tissue evidence="3">Muscle</tissue>
    </source>
</reference>
<sequence length="443" mass="49970">MTQNGALSSHYEQLLGTVTRDTESEPPESQAMRHLSSSKGEQLTDAVVRAVLASDKGPTVKLSSWGSESMASLADGATSDIQRLQVTYLDADGHEHGVSYAAKLLRSREGFYNIIHAKECSFYSDVVPAVNAVLRDVGYDELSVPRCLFQSTERGREVVVLENLRDLGYEMRDKAEGIDAAHTVLVLKELAKLHAASVLLQEKSPQEDLVDRFACLQKEWTKEFNVGCNFEQFIGSYLERSVAMFEKIGGCSTVVEWIKRIKPKAMQMYNEQIKQTPPFTAICHADPYINNFFFKYDEARNPIDVKLFDFQGCRKSSVANDLQHLFNMNLTGPVRRPNLDYFLRTYYASFAGILEAGGSRAPFTLDELAKEYQDKGFYGLLYCLLWIPNMVRRPEDTVDIIERSEEAVDVETRNVLRMVDANPLLKPRILSIVEEWTEGGVIA</sequence>
<dbReference type="Pfam" id="PF02958">
    <property type="entry name" value="EcKL"/>
    <property type="match status" value="1"/>
</dbReference>
<feature type="region of interest" description="Disordered" evidence="1">
    <location>
        <begin position="18"/>
        <end position="41"/>
    </location>
</feature>
<dbReference type="SUPFAM" id="SSF56112">
    <property type="entry name" value="Protein kinase-like (PK-like)"/>
    <property type="match status" value="1"/>
</dbReference>
<gene>
    <name evidence="3" type="ORF">C7M84_008743</name>
</gene>
<evidence type="ECO:0000313" key="4">
    <source>
        <dbReference type="Proteomes" id="UP000283509"/>
    </source>
</evidence>
<dbReference type="SMART" id="SM00587">
    <property type="entry name" value="CHK"/>
    <property type="match status" value="1"/>
</dbReference>
<proteinExistence type="predicted"/>
<evidence type="ECO:0000256" key="1">
    <source>
        <dbReference type="SAM" id="MobiDB-lite"/>
    </source>
</evidence>
<dbReference type="InterPro" id="IPR015897">
    <property type="entry name" value="CHK_kinase-like"/>
</dbReference>
<dbReference type="OrthoDB" id="190089at2759"/>
<name>A0A3R7MCG4_PENVA</name>
<comment type="caution">
    <text evidence="3">The sequence shown here is derived from an EMBL/GenBank/DDBJ whole genome shotgun (WGS) entry which is preliminary data.</text>
</comment>
<dbReference type="InterPro" id="IPR011009">
    <property type="entry name" value="Kinase-like_dom_sf"/>
</dbReference>
<keyword evidence="4" id="KW-1185">Reference proteome</keyword>
<dbReference type="AlphaFoldDB" id="A0A3R7MCG4"/>